<protein>
    <submittedName>
        <fullName evidence="1">Photosynthetic reaction center cytochrome c subunit</fullName>
    </submittedName>
</protein>
<gene>
    <name evidence="1" type="ORF">KUDE01_019843</name>
</gene>
<keyword evidence="2" id="KW-1185">Reference proteome</keyword>
<feature type="non-terminal residue" evidence="1">
    <location>
        <position position="1"/>
    </location>
</feature>
<proteinExistence type="predicted"/>
<sequence length="51" mass="5574">RLELAMTHGLHVDSEGHITETFVLCFTTDCAPGGMRGLHQTGNNFRNSTSL</sequence>
<dbReference type="Proteomes" id="UP001228049">
    <property type="component" value="Unassembled WGS sequence"/>
</dbReference>
<feature type="non-terminal residue" evidence="1">
    <location>
        <position position="51"/>
    </location>
</feature>
<accession>A0AAD9C242</accession>
<evidence type="ECO:0000313" key="2">
    <source>
        <dbReference type="Proteomes" id="UP001228049"/>
    </source>
</evidence>
<dbReference type="AlphaFoldDB" id="A0AAD9C242"/>
<organism evidence="1 2">
    <name type="scientific">Dissostichus eleginoides</name>
    <name type="common">Patagonian toothfish</name>
    <name type="synonym">Dissostichus amissus</name>
    <dbReference type="NCBI Taxonomy" id="100907"/>
    <lineage>
        <taxon>Eukaryota</taxon>
        <taxon>Metazoa</taxon>
        <taxon>Chordata</taxon>
        <taxon>Craniata</taxon>
        <taxon>Vertebrata</taxon>
        <taxon>Euteleostomi</taxon>
        <taxon>Actinopterygii</taxon>
        <taxon>Neopterygii</taxon>
        <taxon>Teleostei</taxon>
        <taxon>Neoteleostei</taxon>
        <taxon>Acanthomorphata</taxon>
        <taxon>Eupercaria</taxon>
        <taxon>Perciformes</taxon>
        <taxon>Notothenioidei</taxon>
        <taxon>Nototheniidae</taxon>
        <taxon>Dissostichus</taxon>
    </lineage>
</organism>
<reference evidence="1" key="1">
    <citation type="submission" date="2023-04" db="EMBL/GenBank/DDBJ databases">
        <title>Chromosome-level genome of Chaenocephalus aceratus.</title>
        <authorList>
            <person name="Park H."/>
        </authorList>
    </citation>
    <scope>NUCLEOTIDE SEQUENCE</scope>
    <source>
        <strain evidence="1">DE</strain>
        <tissue evidence="1">Muscle</tissue>
    </source>
</reference>
<comment type="caution">
    <text evidence="1">The sequence shown here is derived from an EMBL/GenBank/DDBJ whole genome shotgun (WGS) entry which is preliminary data.</text>
</comment>
<name>A0AAD9C242_DISEL</name>
<dbReference type="EMBL" id="JASDAP010000011">
    <property type="protein sequence ID" value="KAK1894385.1"/>
    <property type="molecule type" value="Genomic_DNA"/>
</dbReference>
<evidence type="ECO:0000313" key="1">
    <source>
        <dbReference type="EMBL" id="KAK1894385.1"/>
    </source>
</evidence>